<comment type="catalytic activity">
    <reaction evidence="11 12">
        <text>adenosine(4) in tRNA(His) + S-adenosyl-L-methionine = 2'-O-methyladenosine(4) in tRNA(His) + S-adenosyl-L-homocysteine + H(+)</text>
        <dbReference type="Rhea" id="RHEA:43196"/>
        <dbReference type="Rhea" id="RHEA-COMP:10401"/>
        <dbReference type="Rhea" id="RHEA-COMP:10402"/>
        <dbReference type="ChEBI" id="CHEBI:15378"/>
        <dbReference type="ChEBI" id="CHEBI:57856"/>
        <dbReference type="ChEBI" id="CHEBI:59789"/>
        <dbReference type="ChEBI" id="CHEBI:74411"/>
        <dbReference type="ChEBI" id="CHEBI:74477"/>
        <dbReference type="EC" id="2.1.1.225"/>
    </reaction>
</comment>
<protein>
    <recommendedName>
        <fullName evidence="12">tRNA:m(4)X modification enzyme TRM13</fullName>
        <ecNumber evidence="12">2.1.1.225</ecNumber>
    </recommendedName>
</protein>
<comment type="catalytic activity">
    <reaction evidence="9 12">
        <text>cytidine(4) in tRNA(Pro) + S-adenosyl-L-methionine = 2'-O-methylcytidine(4) in tRNA(Pro) + S-adenosyl-L-homocysteine + H(+)</text>
        <dbReference type="Rhea" id="RHEA:32767"/>
        <dbReference type="Rhea" id="RHEA-COMP:10397"/>
        <dbReference type="Rhea" id="RHEA-COMP:10398"/>
        <dbReference type="ChEBI" id="CHEBI:15378"/>
        <dbReference type="ChEBI" id="CHEBI:57856"/>
        <dbReference type="ChEBI" id="CHEBI:59789"/>
        <dbReference type="ChEBI" id="CHEBI:74495"/>
        <dbReference type="ChEBI" id="CHEBI:82748"/>
        <dbReference type="EC" id="2.1.1.225"/>
    </reaction>
</comment>
<reference evidence="15" key="1">
    <citation type="submission" date="2015-09" db="EMBL/GenBank/DDBJ databases">
        <title>Scylla olivacea transcriptome.</title>
        <authorList>
            <person name="Ikhwanuddin M."/>
        </authorList>
    </citation>
    <scope>NUCLEOTIDE SEQUENCE</scope>
</reference>
<evidence type="ECO:0000256" key="1">
    <source>
        <dbReference type="ARBA" id="ARBA00005265"/>
    </source>
</evidence>
<comment type="function">
    <text evidence="12">tRNA methylase which 2'-O-methylates cytidine(4) in tRNA(Pro) and tRNA(Gly)(GCC), and adenosine(4) in tRNA(His).</text>
</comment>
<evidence type="ECO:0000259" key="14">
    <source>
        <dbReference type="PROSITE" id="PS51800"/>
    </source>
</evidence>
<dbReference type="PANTHER" id="PTHR12998:SF0">
    <property type="entry name" value="TRNA:M(4)X MODIFICATION ENZYME TRM13 HOMOLOG"/>
    <property type="match status" value="1"/>
</dbReference>
<keyword evidence="8 12" id="KW-0862">Zinc</keyword>
<dbReference type="Pfam" id="PF05206">
    <property type="entry name" value="TRM13"/>
    <property type="match status" value="1"/>
</dbReference>
<keyword evidence="7 12" id="KW-0863">Zinc-finger</keyword>
<evidence type="ECO:0000256" key="10">
    <source>
        <dbReference type="ARBA" id="ARBA00048635"/>
    </source>
</evidence>
<evidence type="ECO:0000256" key="6">
    <source>
        <dbReference type="ARBA" id="ARBA00022723"/>
    </source>
</evidence>
<dbReference type="InterPro" id="IPR007871">
    <property type="entry name" value="Methyltransferase_TRM13"/>
</dbReference>
<accession>A0A0P4WC82</accession>
<evidence type="ECO:0000256" key="11">
    <source>
        <dbReference type="ARBA" id="ARBA00049393"/>
    </source>
</evidence>
<sequence>MAAGSGNDGRGGVHAQKVCGFFLQHKGRPCRMLVKAGRRYCGQHLVEENSQETTGQHKRIPCPLDPKHSCFEHRLEHHLTICNARVVMDLPHLRPNCNLRVCGDDVPSKVPLSSLPDEVLLAFISKLERIHADAIDAIRESVLCLDAVEAVIAGCCGSPSVVRHLRQTSSLLAHLQAVNLLDTATNPTCYVEFGAGRGQLTKSLTEAVTDTSKALFLLIDRGAQRYKYDTKLKYNHNINVKRIRVDIQHLNLEGVEGIGGYRHIVGLGKHLCGSASDLALRCLCQHPGTEVAGVVLALCCHHRCVWDSYCGLEVLQGLGVVPSEFYILTALTGWATCNSRDVPSKEEMTSEPQNTDGFEMNPSQEEYPKLLSPKVTMTEKKLMDNRYTRLNLSAQHREEIGRKAKQVLDYGRMQYMCEQGFECSLVQYVARDTTPENVALIASRVAR</sequence>
<dbReference type="GO" id="GO:0030488">
    <property type="term" value="P:tRNA methylation"/>
    <property type="evidence" value="ECO:0007669"/>
    <property type="project" value="InterPro"/>
</dbReference>
<evidence type="ECO:0000256" key="8">
    <source>
        <dbReference type="ARBA" id="ARBA00022833"/>
    </source>
</evidence>
<keyword evidence="3 12" id="KW-0808">Transferase</keyword>
<dbReference type="PANTHER" id="PTHR12998">
    <property type="entry name" value="TRNA:M(4)X MODIFICATION ENZYME TRM13 HOMOLOG"/>
    <property type="match status" value="1"/>
</dbReference>
<evidence type="ECO:0000256" key="12">
    <source>
        <dbReference type="RuleBase" id="RU367103"/>
    </source>
</evidence>
<dbReference type="InterPro" id="IPR039044">
    <property type="entry name" value="Trm13"/>
</dbReference>
<evidence type="ECO:0000256" key="9">
    <source>
        <dbReference type="ARBA" id="ARBA00048165"/>
    </source>
</evidence>
<dbReference type="InterPro" id="IPR021721">
    <property type="entry name" value="Znf_CCCH-type_TRM13"/>
</dbReference>
<name>A0A0P4WC82_SCYOL</name>
<proteinExistence type="inferred from homology"/>
<comment type="catalytic activity">
    <reaction evidence="10 12">
        <text>cytidine(4) in tRNA(Gly)(GCC) + S-adenosyl-L-methionine = 2'-O-methylcytidine(4) in tRNA(Gly)(GCC) + S-adenosyl-L-homocysteine + H(+)</text>
        <dbReference type="Rhea" id="RHEA:43192"/>
        <dbReference type="Rhea" id="RHEA-COMP:10399"/>
        <dbReference type="Rhea" id="RHEA-COMP:10400"/>
        <dbReference type="ChEBI" id="CHEBI:15378"/>
        <dbReference type="ChEBI" id="CHEBI:57856"/>
        <dbReference type="ChEBI" id="CHEBI:59789"/>
        <dbReference type="ChEBI" id="CHEBI:74495"/>
        <dbReference type="ChEBI" id="CHEBI:82748"/>
        <dbReference type="EC" id="2.1.1.225"/>
    </reaction>
</comment>
<feature type="region of interest" description="Disordered" evidence="13">
    <location>
        <begin position="342"/>
        <end position="363"/>
    </location>
</feature>
<evidence type="ECO:0000256" key="2">
    <source>
        <dbReference type="ARBA" id="ARBA00022603"/>
    </source>
</evidence>
<dbReference type="GO" id="GO:0008270">
    <property type="term" value="F:zinc ion binding"/>
    <property type="evidence" value="ECO:0007669"/>
    <property type="project" value="UniProtKB-KW"/>
</dbReference>
<dbReference type="InterPro" id="IPR022776">
    <property type="entry name" value="TRM13/UPF0224_CHHC_Znf_dom"/>
</dbReference>
<keyword evidence="6 12" id="KW-0479">Metal-binding</keyword>
<evidence type="ECO:0000256" key="13">
    <source>
        <dbReference type="SAM" id="MobiDB-lite"/>
    </source>
</evidence>
<dbReference type="PROSITE" id="PS51800">
    <property type="entry name" value="ZF_CHHC_U11_48K"/>
    <property type="match status" value="1"/>
</dbReference>
<keyword evidence="5 12" id="KW-0819">tRNA processing</keyword>
<keyword evidence="2 12" id="KW-0489">Methyltransferase</keyword>
<evidence type="ECO:0000256" key="4">
    <source>
        <dbReference type="ARBA" id="ARBA00022691"/>
    </source>
</evidence>
<dbReference type="AlphaFoldDB" id="A0A0P4WC82"/>
<feature type="domain" description="CHHC U11-48K-type" evidence="14">
    <location>
        <begin position="59"/>
        <end position="86"/>
    </location>
</feature>
<organism evidence="15">
    <name type="scientific">Scylla olivacea</name>
    <name type="common">Orange mud crab</name>
    <name type="synonym">Cancer olivacea</name>
    <dbReference type="NCBI Taxonomy" id="85551"/>
    <lineage>
        <taxon>Eukaryota</taxon>
        <taxon>Metazoa</taxon>
        <taxon>Ecdysozoa</taxon>
        <taxon>Arthropoda</taxon>
        <taxon>Crustacea</taxon>
        <taxon>Multicrustacea</taxon>
        <taxon>Malacostraca</taxon>
        <taxon>Eumalacostraca</taxon>
        <taxon>Eucarida</taxon>
        <taxon>Decapoda</taxon>
        <taxon>Pleocyemata</taxon>
        <taxon>Brachyura</taxon>
        <taxon>Eubrachyura</taxon>
        <taxon>Portunoidea</taxon>
        <taxon>Portunidae</taxon>
        <taxon>Portuninae</taxon>
        <taxon>Scylla</taxon>
    </lineage>
</organism>
<dbReference type="EC" id="2.1.1.225" evidence="12"/>
<evidence type="ECO:0000313" key="15">
    <source>
        <dbReference type="EMBL" id="JAI63915.1"/>
    </source>
</evidence>
<dbReference type="EMBL" id="GDRN01070236">
    <property type="protein sequence ID" value="JAI63915.1"/>
    <property type="molecule type" value="Transcribed_RNA"/>
</dbReference>
<evidence type="ECO:0000256" key="3">
    <source>
        <dbReference type="ARBA" id="ARBA00022679"/>
    </source>
</evidence>
<feature type="compositionally biased region" description="Polar residues" evidence="13">
    <location>
        <begin position="350"/>
        <end position="363"/>
    </location>
</feature>
<evidence type="ECO:0000256" key="7">
    <source>
        <dbReference type="ARBA" id="ARBA00022771"/>
    </source>
</evidence>
<dbReference type="GO" id="GO:0106050">
    <property type="term" value="F:tRNA 2'-O-methyltransferase activity"/>
    <property type="evidence" value="ECO:0007669"/>
    <property type="project" value="UniProtKB-UniRule"/>
</dbReference>
<dbReference type="Pfam" id="PF05253">
    <property type="entry name" value="zf-U11-48K"/>
    <property type="match status" value="1"/>
</dbReference>
<evidence type="ECO:0000256" key="5">
    <source>
        <dbReference type="ARBA" id="ARBA00022694"/>
    </source>
</evidence>
<comment type="similarity">
    <text evidence="1 12">Belongs to the methyltransferase TRM13 family.</text>
</comment>
<keyword evidence="4 12" id="KW-0949">S-adenosyl-L-methionine</keyword>
<dbReference type="Pfam" id="PF11722">
    <property type="entry name" value="zf-TRM13_CCCH"/>
    <property type="match status" value="1"/>
</dbReference>